<sequence>MKIAIVTGGSNGIGKATALELGKRGISVILTYHSYKDRAEDVVKEIEKNAGVRALALKLDLTRKSTFEGFILEVKKSLQDIWNRNTFDYLVNNGGVGGPMMFTEMSEEYFDMILNTNFKGPVFLTQQLVGFMEDAGAIVNTTSSSKNQSFPGYSVYGSLKAAFSTWTRYIAKELAPRQIRVNAVSPGPTHSNFGDGVFDKHPEFIKPLAEQSVFGRIGQPEDLAKVIVSLLSDDFGWVTAQDIEVSGGHLL</sequence>
<dbReference type="Gene3D" id="3.40.50.720">
    <property type="entry name" value="NAD(P)-binding Rossmann-like Domain"/>
    <property type="match status" value="1"/>
</dbReference>
<dbReference type="GO" id="GO:0016491">
    <property type="term" value="F:oxidoreductase activity"/>
    <property type="evidence" value="ECO:0007669"/>
    <property type="project" value="UniProtKB-KW"/>
</dbReference>
<dbReference type="KEGG" id="pdu:PDUR_04945"/>
<organism evidence="3 4">
    <name type="scientific">Paenibacillus durus</name>
    <name type="common">Paenibacillus azotofixans</name>
    <dbReference type="NCBI Taxonomy" id="44251"/>
    <lineage>
        <taxon>Bacteria</taxon>
        <taxon>Bacillati</taxon>
        <taxon>Bacillota</taxon>
        <taxon>Bacilli</taxon>
        <taxon>Bacillales</taxon>
        <taxon>Paenibacillaceae</taxon>
        <taxon>Paenibacillus</taxon>
    </lineage>
</organism>
<dbReference type="STRING" id="44251.PDUR_04945"/>
<keyword evidence="4" id="KW-1185">Reference proteome</keyword>
<keyword evidence="2" id="KW-0560">Oxidoreductase</keyword>
<accession>A0A089IQW5</accession>
<dbReference type="Proteomes" id="UP000029409">
    <property type="component" value="Chromosome"/>
</dbReference>
<name>A0A089IQW5_PAEDU</name>
<dbReference type="InterPro" id="IPR036291">
    <property type="entry name" value="NAD(P)-bd_dom_sf"/>
</dbReference>
<dbReference type="RefSeq" id="WP_042205304.1">
    <property type="nucleotide sequence ID" value="NZ_CP009288.1"/>
</dbReference>
<dbReference type="AlphaFoldDB" id="A0A089IQW5"/>
<gene>
    <name evidence="3" type="ORF">PDUR_04945</name>
</gene>
<comment type="similarity">
    <text evidence="1">Belongs to the short-chain dehydrogenases/reductases (SDR) family.</text>
</comment>
<dbReference type="OrthoDB" id="9803333at2"/>
<proteinExistence type="inferred from homology"/>
<evidence type="ECO:0000256" key="2">
    <source>
        <dbReference type="ARBA" id="ARBA00023002"/>
    </source>
</evidence>
<protein>
    <submittedName>
        <fullName evidence="3">Short-chain dehydrogenase</fullName>
    </submittedName>
</protein>
<evidence type="ECO:0000313" key="3">
    <source>
        <dbReference type="EMBL" id="AIQ11394.1"/>
    </source>
</evidence>
<dbReference type="PANTHER" id="PTHR43639">
    <property type="entry name" value="OXIDOREDUCTASE, SHORT-CHAIN DEHYDROGENASE/REDUCTASE FAMILY (AFU_ORTHOLOGUE AFUA_5G02870)"/>
    <property type="match status" value="1"/>
</dbReference>
<evidence type="ECO:0000313" key="4">
    <source>
        <dbReference type="Proteomes" id="UP000029409"/>
    </source>
</evidence>
<dbReference type="PRINTS" id="PR00080">
    <property type="entry name" value="SDRFAMILY"/>
</dbReference>
<dbReference type="EMBL" id="CP009288">
    <property type="protein sequence ID" value="AIQ11394.1"/>
    <property type="molecule type" value="Genomic_DNA"/>
</dbReference>
<dbReference type="PANTHER" id="PTHR43639:SF1">
    <property type="entry name" value="SHORT-CHAIN DEHYDROGENASE_REDUCTASE FAMILY PROTEIN"/>
    <property type="match status" value="1"/>
</dbReference>
<dbReference type="Pfam" id="PF13561">
    <property type="entry name" value="adh_short_C2"/>
    <property type="match status" value="1"/>
</dbReference>
<dbReference type="eggNOG" id="COG1028">
    <property type="taxonomic scope" value="Bacteria"/>
</dbReference>
<dbReference type="PRINTS" id="PR00081">
    <property type="entry name" value="GDHRDH"/>
</dbReference>
<dbReference type="SUPFAM" id="SSF51735">
    <property type="entry name" value="NAD(P)-binding Rossmann-fold domains"/>
    <property type="match status" value="1"/>
</dbReference>
<dbReference type="InterPro" id="IPR002347">
    <property type="entry name" value="SDR_fam"/>
</dbReference>
<evidence type="ECO:0000256" key="1">
    <source>
        <dbReference type="ARBA" id="ARBA00006484"/>
    </source>
</evidence>
<reference evidence="3 4" key="1">
    <citation type="submission" date="2014-08" db="EMBL/GenBank/DDBJ databases">
        <title>Comparative genomics of the Paenibacillus odorifer group.</title>
        <authorList>
            <person name="den Bakker H.C."/>
            <person name="Tsai Y.-C."/>
            <person name="Martin N."/>
            <person name="Korlach J."/>
            <person name="Wiedmann M."/>
        </authorList>
    </citation>
    <scope>NUCLEOTIDE SEQUENCE [LARGE SCALE GENOMIC DNA]</scope>
    <source>
        <strain evidence="3 4">DSM 1735</strain>
    </source>
</reference>